<dbReference type="KEGG" id="halg:HUG10_19300"/>
<protein>
    <submittedName>
        <fullName evidence="2">Uncharacterized protein</fullName>
    </submittedName>
</protein>
<name>A0A7D5H3J4_9EURY</name>
<evidence type="ECO:0000313" key="3">
    <source>
        <dbReference type="Proteomes" id="UP000509750"/>
    </source>
</evidence>
<reference evidence="2 3" key="1">
    <citation type="submission" date="2020-07" db="EMBL/GenBank/DDBJ databases">
        <title>Gai3-2, isolated from salt lake.</title>
        <authorList>
            <person name="Cui H."/>
            <person name="Shi X."/>
        </authorList>
    </citation>
    <scope>NUCLEOTIDE SEQUENCE [LARGE SCALE GENOMIC DNA]</scope>
    <source>
        <strain evidence="2 3">Gai3-2</strain>
        <plasmid evidence="2 3">unnamed1</plasmid>
    </source>
</reference>
<gene>
    <name evidence="2" type="ORF">HUG10_19300</name>
</gene>
<feature type="compositionally biased region" description="Acidic residues" evidence="1">
    <location>
        <begin position="12"/>
        <end position="23"/>
    </location>
</feature>
<dbReference type="GeneID" id="56031027"/>
<accession>A0A7D5H3J4</accession>
<sequence>MTRDSTRNGFESEVEQTEADDVGTEGTTSRERLPGRTGPRARRAHLDTEGA</sequence>
<keyword evidence="3" id="KW-1185">Reference proteome</keyword>
<proteinExistence type="predicted"/>
<dbReference type="AlphaFoldDB" id="A0A7D5H3J4"/>
<organism evidence="2 3">
    <name type="scientific">Halorarum halophilum</name>
    <dbReference type="NCBI Taxonomy" id="2743090"/>
    <lineage>
        <taxon>Archaea</taxon>
        <taxon>Methanobacteriati</taxon>
        <taxon>Methanobacteriota</taxon>
        <taxon>Stenosarchaea group</taxon>
        <taxon>Halobacteria</taxon>
        <taxon>Halobacteriales</taxon>
        <taxon>Haloferacaceae</taxon>
        <taxon>Halorarum</taxon>
    </lineage>
</organism>
<feature type="region of interest" description="Disordered" evidence="1">
    <location>
        <begin position="1"/>
        <end position="51"/>
    </location>
</feature>
<dbReference type="Proteomes" id="UP000509750">
    <property type="component" value="Plasmid unnamed1"/>
</dbReference>
<keyword evidence="2" id="KW-0614">Plasmid</keyword>
<evidence type="ECO:0000313" key="2">
    <source>
        <dbReference type="EMBL" id="QLG29753.1"/>
    </source>
</evidence>
<dbReference type="EMBL" id="CP058530">
    <property type="protein sequence ID" value="QLG29753.1"/>
    <property type="molecule type" value="Genomic_DNA"/>
</dbReference>
<evidence type="ECO:0000256" key="1">
    <source>
        <dbReference type="SAM" id="MobiDB-lite"/>
    </source>
</evidence>
<dbReference type="RefSeq" id="WP_179171327.1">
    <property type="nucleotide sequence ID" value="NZ_CP058530.1"/>
</dbReference>
<geneLocation type="plasmid" evidence="2 3">
    <name>unnamed1</name>
</geneLocation>